<dbReference type="Gene3D" id="2.30.24.10">
    <property type="entry name" value="CAT RNA-binding domain"/>
    <property type="match status" value="1"/>
</dbReference>
<feature type="domain" description="PRD" evidence="2">
    <location>
        <begin position="171"/>
        <end position="276"/>
    </location>
</feature>
<dbReference type="SUPFAM" id="SSF63520">
    <property type="entry name" value="PTS-regulatory domain, PRD"/>
    <property type="match status" value="2"/>
</dbReference>
<evidence type="ECO:0000313" key="5">
    <source>
        <dbReference type="Proteomes" id="UP000216411"/>
    </source>
</evidence>
<dbReference type="Pfam" id="PF00874">
    <property type="entry name" value="PRD"/>
    <property type="match status" value="2"/>
</dbReference>
<keyword evidence="1" id="KW-0677">Repeat</keyword>
<evidence type="ECO:0000313" key="6">
    <source>
        <dbReference type="Proteomes" id="UP000247523"/>
    </source>
</evidence>
<dbReference type="PANTHER" id="PTHR30185:SF15">
    <property type="entry name" value="CRYPTIC BETA-GLUCOSIDE BGL OPERON ANTITERMINATOR"/>
    <property type="match status" value="1"/>
</dbReference>
<dbReference type="InterPro" id="IPR050661">
    <property type="entry name" value="BglG_antiterminators"/>
</dbReference>
<dbReference type="EMBL" id="NOKA02000059">
    <property type="protein sequence ID" value="RDY29870.1"/>
    <property type="molecule type" value="Genomic_DNA"/>
</dbReference>
<name>A0A255IDW9_9FIRM</name>
<reference evidence="3 6" key="2">
    <citation type="submission" date="2018-05" db="EMBL/GenBank/DDBJ databases">
        <title>Genomic Encyclopedia of Type Strains, Phase IV (KMG-IV): sequencing the most valuable type-strain genomes for metagenomic binning, comparative biology and taxonomic classification.</title>
        <authorList>
            <person name="Goeker M."/>
        </authorList>
    </citation>
    <scope>NUCLEOTIDE SEQUENCE [LARGE SCALE GENOMIC DNA]</scope>
    <source>
        <strain evidence="3 6">DSM 28816</strain>
    </source>
</reference>
<dbReference type="SUPFAM" id="SSF50151">
    <property type="entry name" value="SacY-like RNA-binding domain"/>
    <property type="match status" value="1"/>
</dbReference>
<dbReference type="EMBL" id="QICS01000018">
    <property type="protein sequence ID" value="PXV85302.1"/>
    <property type="molecule type" value="Genomic_DNA"/>
</dbReference>
<accession>A0A255IDW9</accession>
<organism evidence="3 6">
    <name type="scientific">Lachnotalea glycerini</name>
    <dbReference type="NCBI Taxonomy" id="1763509"/>
    <lineage>
        <taxon>Bacteria</taxon>
        <taxon>Bacillati</taxon>
        <taxon>Bacillota</taxon>
        <taxon>Clostridia</taxon>
        <taxon>Lachnospirales</taxon>
        <taxon>Lachnospiraceae</taxon>
        <taxon>Lachnotalea</taxon>
    </lineage>
</organism>
<proteinExistence type="predicted"/>
<dbReference type="InterPro" id="IPR036634">
    <property type="entry name" value="PRD_sf"/>
</dbReference>
<dbReference type="InterPro" id="IPR004341">
    <property type="entry name" value="CAT_RNA-bd_dom"/>
</dbReference>
<keyword evidence="5" id="KW-1185">Reference proteome</keyword>
<gene>
    <name evidence="3" type="ORF">C8E03_1189</name>
    <name evidence="4" type="ORF">CG710_017550</name>
</gene>
<evidence type="ECO:0000313" key="3">
    <source>
        <dbReference type="EMBL" id="PXV85302.1"/>
    </source>
</evidence>
<reference evidence="4 5" key="1">
    <citation type="journal article" date="2017" name="Genome Announc.">
        <title>Draft Genome Sequence of a Sporulating and Motile Strain of Lachnotalea glycerini Isolated from Water in Quebec City, Canada.</title>
        <authorList>
            <person name="Maheux A.F."/>
            <person name="Boudreau D.K."/>
            <person name="Berube E."/>
            <person name="Boissinot M."/>
            <person name="Raymond F."/>
            <person name="Brodeur S."/>
            <person name="Corbeil J."/>
            <person name="Isabel S."/>
            <person name="Omar R.F."/>
            <person name="Bergeron M.G."/>
        </authorList>
    </citation>
    <scope>NUCLEOTIDE SEQUENCE [LARGE SCALE GENOMIC DNA]</scope>
    <source>
        <strain evidence="4 5">CCRI-19302</strain>
    </source>
</reference>
<protein>
    <submittedName>
        <fullName evidence="3">BglG family transcriptional antiterminator</fullName>
    </submittedName>
    <submittedName>
        <fullName evidence="4">PRD domain-containing protein</fullName>
    </submittedName>
</protein>
<dbReference type="Gene3D" id="1.10.1790.10">
    <property type="entry name" value="PRD domain"/>
    <property type="match status" value="2"/>
</dbReference>
<dbReference type="RefSeq" id="WP_094377975.1">
    <property type="nucleotide sequence ID" value="NZ_NOKA02000059.1"/>
</dbReference>
<dbReference type="GO" id="GO:0003723">
    <property type="term" value="F:RNA binding"/>
    <property type="evidence" value="ECO:0007669"/>
    <property type="project" value="InterPro"/>
</dbReference>
<dbReference type="PANTHER" id="PTHR30185">
    <property type="entry name" value="CRYPTIC BETA-GLUCOSIDE BGL OPERON ANTITERMINATOR"/>
    <property type="match status" value="1"/>
</dbReference>
<dbReference type="SMART" id="SM01061">
    <property type="entry name" value="CAT_RBD"/>
    <property type="match status" value="1"/>
</dbReference>
<dbReference type="InterPro" id="IPR036650">
    <property type="entry name" value="CAT_RNA-bd_dom_sf"/>
</dbReference>
<reference evidence="4" key="3">
    <citation type="submission" date="2018-07" db="EMBL/GenBank/DDBJ databases">
        <authorList>
            <person name="Quirk P.G."/>
            <person name="Krulwich T.A."/>
        </authorList>
    </citation>
    <scope>NUCLEOTIDE SEQUENCE</scope>
    <source>
        <strain evidence="4">CCRI-19302</strain>
    </source>
</reference>
<evidence type="ECO:0000259" key="2">
    <source>
        <dbReference type="PROSITE" id="PS51372"/>
    </source>
</evidence>
<dbReference type="OrthoDB" id="9813552at2"/>
<dbReference type="Proteomes" id="UP000247523">
    <property type="component" value="Unassembled WGS sequence"/>
</dbReference>
<dbReference type="AlphaFoldDB" id="A0A255IDW9"/>
<evidence type="ECO:0000313" key="4">
    <source>
        <dbReference type="EMBL" id="RDY29870.1"/>
    </source>
</evidence>
<dbReference type="Proteomes" id="UP000216411">
    <property type="component" value="Unassembled WGS sequence"/>
</dbReference>
<evidence type="ECO:0000256" key="1">
    <source>
        <dbReference type="ARBA" id="ARBA00022737"/>
    </source>
</evidence>
<dbReference type="Pfam" id="PF03123">
    <property type="entry name" value="CAT_RBD"/>
    <property type="match status" value="1"/>
</dbReference>
<dbReference type="GO" id="GO:0006355">
    <property type="term" value="P:regulation of DNA-templated transcription"/>
    <property type="evidence" value="ECO:0007669"/>
    <property type="project" value="InterPro"/>
</dbReference>
<feature type="domain" description="PRD" evidence="2">
    <location>
        <begin position="65"/>
        <end position="170"/>
    </location>
</feature>
<sequence>MKLIKALNNNVAFVQNDDKKEQVVMGKGVAFNVKPGNSIDASLVEKRFILDSEGIKKDFDSLLKRISISDIELASNIIKKGEERLGYHCNDIILLTLSDHLSMMLQRAEQGLYFTNPLEWDIKLIYPEEYKFAKNVVADLNEKTGHKIPNQEAAFIALHFINSNFEHSEMQETIMCTKIIQNILNITKLYYGKEFSEENFDVKRFITHIRFFVKRQIQGDRLNMDYSLAETILEKCQKDFKCSKKIAQFLKQTYDWDISQGEMLFLTLHLNRMNMN</sequence>
<dbReference type="PROSITE" id="PS51372">
    <property type="entry name" value="PRD_2"/>
    <property type="match status" value="2"/>
</dbReference>
<comment type="caution">
    <text evidence="3">The sequence shown here is derived from an EMBL/GenBank/DDBJ whole genome shotgun (WGS) entry which is preliminary data.</text>
</comment>
<dbReference type="InterPro" id="IPR011608">
    <property type="entry name" value="PRD"/>
</dbReference>